<gene>
    <name evidence="6" type="ORF">RED65_14977</name>
</gene>
<dbReference type="HOGENOM" id="CLU_170994_0_0_6"/>
<protein>
    <recommendedName>
        <fullName evidence="4 5">Probable Fe(2+)-trafficking protein</fullName>
    </recommendedName>
</protein>
<keyword evidence="7" id="KW-1185">Reference proteome</keyword>
<comment type="similarity">
    <text evidence="3 5">Belongs to the Fe(2+)-trafficking protein family.</text>
</comment>
<comment type="function">
    <text evidence="2">Could be a mediator in iron transactions between iron acquisition and iron-requiring processes, such as synthesis and/or repair of Fe-S clusters in biosynthetic enzymes. Necessary to maintain high levels of aconitase under oxidative stress.</text>
</comment>
<dbReference type="PANTHER" id="PTHR36965:SF1">
    <property type="entry name" value="FE(2+)-TRAFFICKING PROTEIN-RELATED"/>
    <property type="match status" value="1"/>
</dbReference>
<reference evidence="6 7" key="1">
    <citation type="submission" date="2006-03" db="EMBL/GenBank/DDBJ databases">
        <authorList>
            <person name="Pinhassi J."/>
            <person name="Pedros-Alio C."/>
            <person name="Ferriera S."/>
            <person name="Johnson J."/>
            <person name="Kravitz S."/>
            <person name="Halpern A."/>
            <person name="Remington K."/>
            <person name="Beeson K."/>
            <person name="Tran B."/>
            <person name="Rogers Y.-H."/>
            <person name="Friedman R."/>
            <person name="Venter J.C."/>
        </authorList>
    </citation>
    <scope>NUCLEOTIDE SEQUENCE [LARGE SCALE GENOMIC DNA]</scope>
    <source>
        <strain evidence="6 7">RED65</strain>
    </source>
</reference>
<dbReference type="GO" id="GO:0005829">
    <property type="term" value="C:cytosol"/>
    <property type="evidence" value="ECO:0007669"/>
    <property type="project" value="TreeGrafter"/>
</dbReference>
<dbReference type="HAMAP" id="MF_00686">
    <property type="entry name" value="Fe_traffic_YggX"/>
    <property type="match status" value="1"/>
</dbReference>
<dbReference type="AlphaFoldDB" id="Q1N455"/>
<comment type="caution">
    <text evidence="6">The sequence shown here is derived from an EMBL/GenBank/DDBJ whole genome shotgun (WGS) entry which is preliminary data.</text>
</comment>
<evidence type="ECO:0000313" key="7">
    <source>
        <dbReference type="Proteomes" id="UP000004263"/>
    </source>
</evidence>
<dbReference type="Pfam" id="PF04362">
    <property type="entry name" value="Iron_traffic"/>
    <property type="match status" value="1"/>
</dbReference>
<evidence type="ECO:0000256" key="1">
    <source>
        <dbReference type="ARBA" id="ARBA00023004"/>
    </source>
</evidence>
<sequence length="90" mass="10597">MSRTVNCRRLKQELEGLDKPPFPGPLGQDIYDNVSKQAWHEWMEHQTRIINEQHLNMMDMTSRKYLQDQMKKFFAGEAVDQAEGYVPPSE</sequence>
<evidence type="ECO:0000256" key="2">
    <source>
        <dbReference type="ARBA" id="ARBA00053793"/>
    </source>
</evidence>
<dbReference type="EMBL" id="AAQH01000003">
    <property type="protein sequence ID" value="EAT13010.1"/>
    <property type="molecule type" value="Genomic_DNA"/>
</dbReference>
<dbReference type="RefSeq" id="WP_007018081.1">
    <property type="nucleotide sequence ID" value="NZ_CH724115.1"/>
</dbReference>
<dbReference type="PANTHER" id="PTHR36965">
    <property type="entry name" value="FE(2+)-TRAFFICKING PROTEIN-RELATED"/>
    <property type="match status" value="1"/>
</dbReference>
<dbReference type="InterPro" id="IPR007457">
    <property type="entry name" value="Fe_traffick_prot_YggX"/>
</dbReference>
<dbReference type="InterPro" id="IPR036766">
    <property type="entry name" value="Fe_traffick_prot_YggX_sf"/>
</dbReference>
<name>Q1N455_9GAMM</name>
<evidence type="ECO:0000256" key="3">
    <source>
        <dbReference type="ARBA" id="ARBA00061679"/>
    </source>
</evidence>
<dbReference type="Proteomes" id="UP000004263">
    <property type="component" value="Unassembled WGS sequence"/>
</dbReference>
<dbReference type="PIRSF" id="PIRSF029827">
    <property type="entry name" value="Fe_traffic_YggX"/>
    <property type="match status" value="1"/>
</dbReference>
<dbReference type="FunFam" id="1.10.3880.10:FF:000001">
    <property type="entry name" value="Probable Fe(2+)-trafficking protein"/>
    <property type="match status" value="1"/>
</dbReference>
<dbReference type="Gene3D" id="1.10.3880.10">
    <property type="entry name" value="Fe(II) trafficking protein YggX"/>
    <property type="match status" value="1"/>
</dbReference>
<evidence type="ECO:0000256" key="5">
    <source>
        <dbReference type="HAMAP-Rule" id="MF_00686"/>
    </source>
</evidence>
<evidence type="ECO:0000256" key="4">
    <source>
        <dbReference type="ARBA" id="ARBA00070403"/>
    </source>
</evidence>
<dbReference type="NCBIfam" id="NF003817">
    <property type="entry name" value="PRK05408.1"/>
    <property type="match status" value="1"/>
</dbReference>
<dbReference type="OrthoDB" id="9804318at2"/>
<keyword evidence="1 5" id="KW-0408">Iron</keyword>
<evidence type="ECO:0000313" key="6">
    <source>
        <dbReference type="EMBL" id="EAT13010.1"/>
    </source>
</evidence>
<dbReference type="GO" id="GO:0034599">
    <property type="term" value="P:cellular response to oxidative stress"/>
    <property type="evidence" value="ECO:0007669"/>
    <property type="project" value="TreeGrafter"/>
</dbReference>
<dbReference type="SUPFAM" id="SSF111148">
    <property type="entry name" value="YggX-like"/>
    <property type="match status" value="1"/>
</dbReference>
<dbReference type="GO" id="GO:0005506">
    <property type="term" value="F:iron ion binding"/>
    <property type="evidence" value="ECO:0007669"/>
    <property type="project" value="UniProtKB-UniRule"/>
</dbReference>
<dbReference type="STRING" id="207949.RED65_14977"/>
<organism evidence="6 7">
    <name type="scientific">Bermanella marisrubri</name>
    <dbReference type="NCBI Taxonomy" id="207949"/>
    <lineage>
        <taxon>Bacteria</taxon>
        <taxon>Pseudomonadati</taxon>
        <taxon>Pseudomonadota</taxon>
        <taxon>Gammaproteobacteria</taxon>
        <taxon>Oceanospirillales</taxon>
        <taxon>Oceanospirillaceae</taxon>
        <taxon>Bermanella</taxon>
    </lineage>
</organism>
<proteinExistence type="inferred from homology"/>
<accession>Q1N455</accession>